<dbReference type="EC" id="2.7.13.3" evidence="2"/>
<keyword evidence="9" id="KW-1185">Reference proteome</keyword>
<evidence type="ECO:0000313" key="9">
    <source>
        <dbReference type="Proteomes" id="UP000225972"/>
    </source>
</evidence>
<dbReference type="InterPro" id="IPR036890">
    <property type="entry name" value="HATPase_C_sf"/>
</dbReference>
<sequence>MISQEIRTPLNHILGMATALQESDLQQAEADMVGTIADSGDALLNVLTDLLDLAKIEAGSMTVDQTGFNLPRLLRETNKGFASTAGDKGLKFDLEFGTGIRGSVKGDPTKIKKILSCLLSGAVARTSAGEISVQAMVEEGVLTLEISDTGVTLSEDSQKQLTQALEEGTSFVPDAFEAEGLRLEISQKFCRLMGGELRFAPGKSRGSVFAATMRVTPCARDGEERTFYPEIKDVLKARQWRVLAAEDNQTNQRVLELLLKRYDFDLQIVEDGLQLVNAFQANPAHIVLLDVNMPVLNGIEAAARIRVFERANRMVPVPIIALTANAMSGQIKDYLSRGMDAHVPKPIRREELAGCMARLLRPYAE</sequence>
<accession>A0A238JFY4</accession>
<dbReference type="InterPro" id="IPR003661">
    <property type="entry name" value="HisK_dim/P_dom"/>
</dbReference>
<dbReference type="PROSITE" id="PS50110">
    <property type="entry name" value="RESPONSE_REGULATORY"/>
    <property type="match status" value="1"/>
</dbReference>
<organism evidence="8 9">
    <name type="scientific">Pelagimonas phthalicica</name>
    <dbReference type="NCBI Taxonomy" id="1037362"/>
    <lineage>
        <taxon>Bacteria</taxon>
        <taxon>Pseudomonadati</taxon>
        <taxon>Pseudomonadota</taxon>
        <taxon>Alphaproteobacteria</taxon>
        <taxon>Rhodobacterales</taxon>
        <taxon>Roseobacteraceae</taxon>
        <taxon>Pelagimonas</taxon>
    </lineage>
</organism>
<dbReference type="PANTHER" id="PTHR45339:SF1">
    <property type="entry name" value="HYBRID SIGNAL TRANSDUCTION HISTIDINE KINASE J"/>
    <property type="match status" value="1"/>
</dbReference>
<evidence type="ECO:0000256" key="3">
    <source>
        <dbReference type="ARBA" id="ARBA00022553"/>
    </source>
</evidence>
<feature type="domain" description="Response regulatory" evidence="7">
    <location>
        <begin position="241"/>
        <end position="360"/>
    </location>
</feature>
<dbReference type="Pfam" id="PF00072">
    <property type="entry name" value="Response_reg"/>
    <property type="match status" value="1"/>
</dbReference>
<protein>
    <recommendedName>
        <fullName evidence="2">histidine kinase</fullName>
        <ecNumber evidence="2">2.7.13.3</ecNumber>
    </recommendedName>
</protein>
<dbReference type="CDD" id="cd17546">
    <property type="entry name" value="REC_hyHK_CKI1_RcsC-like"/>
    <property type="match status" value="1"/>
</dbReference>
<dbReference type="SUPFAM" id="SSF47384">
    <property type="entry name" value="Homodimeric domain of signal transducing histidine kinase"/>
    <property type="match status" value="1"/>
</dbReference>
<keyword evidence="4" id="KW-0902">Two-component regulatory system</keyword>
<dbReference type="AlphaFoldDB" id="A0A238JFY4"/>
<dbReference type="PROSITE" id="PS50109">
    <property type="entry name" value="HIS_KIN"/>
    <property type="match status" value="1"/>
</dbReference>
<dbReference type="SUPFAM" id="SSF52172">
    <property type="entry name" value="CheY-like"/>
    <property type="match status" value="1"/>
</dbReference>
<feature type="modified residue" description="4-aspartylphosphate" evidence="5">
    <location>
        <position position="290"/>
    </location>
</feature>
<gene>
    <name evidence="8" type="primary">luxQ_1</name>
    <name evidence="8" type="ORF">TRP8649_03235</name>
</gene>
<reference evidence="9" key="1">
    <citation type="submission" date="2017-05" db="EMBL/GenBank/DDBJ databases">
        <authorList>
            <person name="Rodrigo-Torres L."/>
            <person name="Arahal R. D."/>
            <person name="Lucena T."/>
        </authorList>
    </citation>
    <scope>NUCLEOTIDE SEQUENCE [LARGE SCALE GENOMIC DNA]</scope>
    <source>
        <strain evidence="9">CECT 8649</strain>
    </source>
</reference>
<dbReference type="Pfam" id="PF02518">
    <property type="entry name" value="HATPase_c"/>
    <property type="match status" value="1"/>
</dbReference>
<dbReference type="GO" id="GO:0000155">
    <property type="term" value="F:phosphorelay sensor kinase activity"/>
    <property type="evidence" value="ECO:0007669"/>
    <property type="project" value="InterPro"/>
</dbReference>
<comment type="catalytic activity">
    <reaction evidence="1">
        <text>ATP + protein L-histidine = ADP + protein N-phospho-L-histidine.</text>
        <dbReference type="EC" id="2.7.13.3"/>
    </reaction>
</comment>
<proteinExistence type="predicted"/>
<name>A0A238JFY4_9RHOB</name>
<evidence type="ECO:0000256" key="2">
    <source>
        <dbReference type="ARBA" id="ARBA00012438"/>
    </source>
</evidence>
<keyword evidence="8" id="KW-0808">Transferase</keyword>
<dbReference type="InterPro" id="IPR005467">
    <property type="entry name" value="His_kinase_dom"/>
</dbReference>
<feature type="domain" description="Histidine kinase" evidence="6">
    <location>
        <begin position="1"/>
        <end position="217"/>
    </location>
</feature>
<dbReference type="Gene3D" id="1.10.287.130">
    <property type="match status" value="1"/>
</dbReference>
<keyword evidence="3 5" id="KW-0597">Phosphoprotein</keyword>
<keyword evidence="8" id="KW-0418">Kinase</keyword>
<dbReference type="Pfam" id="PF00512">
    <property type="entry name" value="HisKA"/>
    <property type="match status" value="1"/>
</dbReference>
<evidence type="ECO:0000259" key="7">
    <source>
        <dbReference type="PROSITE" id="PS50110"/>
    </source>
</evidence>
<evidence type="ECO:0000259" key="6">
    <source>
        <dbReference type="PROSITE" id="PS50109"/>
    </source>
</evidence>
<dbReference type="SUPFAM" id="SSF55874">
    <property type="entry name" value="ATPase domain of HSP90 chaperone/DNA topoisomerase II/histidine kinase"/>
    <property type="match status" value="1"/>
</dbReference>
<dbReference type="SMART" id="SM00448">
    <property type="entry name" value="REC"/>
    <property type="match status" value="1"/>
</dbReference>
<dbReference type="CDD" id="cd00082">
    <property type="entry name" value="HisKA"/>
    <property type="match status" value="1"/>
</dbReference>
<dbReference type="PANTHER" id="PTHR45339">
    <property type="entry name" value="HYBRID SIGNAL TRANSDUCTION HISTIDINE KINASE J"/>
    <property type="match status" value="1"/>
</dbReference>
<dbReference type="EMBL" id="FXXP01000002">
    <property type="protein sequence ID" value="SMX29104.1"/>
    <property type="molecule type" value="Genomic_DNA"/>
</dbReference>
<dbReference type="Gene3D" id="3.40.50.2300">
    <property type="match status" value="1"/>
</dbReference>
<dbReference type="InterPro" id="IPR003594">
    <property type="entry name" value="HATPase_dom"/>
</dbReference>
<dbReference type="InterPro" id="IPR011006">
    <property type="entry name" value="CheY-like_superfamily"/>
</dbReference>
<dbReference type="SMART" id="SM00388">
    <property type="entry name" value="HisKA"/>
    <property type="match status" value="1"/>
</dbReference>
<evidence type="ECO:0000313" key="8">
    <source>
        <dbReference type="EMBL" id="SMX29104.1"/>
    </source>
</evidence>
<dbReference type="Gene3D" id="3.30.565.10">
    <property type="entry name" value="Histidine kinase-like ATPase, C-terminal domain"/>
    <property type="match status" value="1"/>
</dbReference>
<evidence type="ECO:0000256" key="5">
    <source>
        <dbReference type="PROSITE-ProRule" id="PRU00169"/>
    </source>
</evidence>
<dbReference type="Proteomes" id="UP000225972">
    <property type="component" value="Unassembled WGS sequence"/>
</dbReference>
<dbReference type="InterPro" id="IPR036097">
    <property type="entry name" value="HisK_dim/P_sf"/>
</dbReference>
<evidence type="ECO:0000256" key="1">
    <source>
        <dbReference type="ARBA" id="ARBA00000085"/>
    </source>
</evidence>
<evidence type="ECO:0000256" key="4">
    <source>
        <dbReference type="ARBA" id="ARBA00023012"/>
    </source>
</evidence>
<dbReference type="InterPro" id="IPR001789">
    <property type="entry name" value="Sig_transdc_resp-reg_receiver"/>
</dbReference>